<feature type="domain" description="Flagellar basal body rod protein N-terminal" evidence="6">
    <location>
        <begin position="6"/>
        <end position="33"/>
    </location>
</feature>
<dbReference type="GO" id="GO:0005829">
    <property type="term" value="C:cytosol"/>
    <property type="evidence" value="ECO:0007669"/>
    <property type="project" value="TreeGrafter"/>
</dbReference>
<evidence type="ECO:0000256" key="3">
    <source>
        <dbReference type="ARBA" id="ARBA00019015"/>
    </source>
</evidence>
<dbReference type="Gene3D" id="2.60.98.20">
    <property type="entry name" value="Flagellar hook protein FlgE"/>
    <property type="match status" value="1"/>
</dbReference>
<dbReference type="Pfam" id="PF06429">
    <property type="entry name" value="Flg_bbr_C"/>
    <property type="match status" value="1"/>
</dbReference>
<dbReference type="PROSITE" id="PS00588">
    <property type="entry name" value="FLAGELLA_BB_ROD"/>
    <property type="match status" value="1"/>
</dbReference>
<dbReference type="InterPro" id="IPR001444">
    <property type="entry name" value="Flag_bb_rod_N"/>
</dbReference>
<dbReference type="GO" id="GO:0071978">
    <property type="term" value="P:bacterial-type flagellum-dependent swarming motility"/>
    <property type="evidence" value="ECO:0007669"/>
    <property type="project" value="TreeGrafter"/>
</dbReference>
<keyword evidence="4 5" id="KW-0975">Bacterial flagellum</keyword>
<dbReference type="InterPro" id="IPR037058">
    <property type="entry name" value="Falgellar_hook_FlgE_sf"/>
</dbReference>
<dbReference type="InterPro" id="IPR010930">
    <property type="entry name" value="Flg_bb/hook_C_dom"/>
</dbReference>
<dbReference type="Pfam" id="PF07559">
    <property type="entry name" value="FlgE_D2"/>
    <property type="match status" value="1"/>
</dbReference>
<dbReference type="GO" id="GO:0009424">
    <property type="term" value="C:bacterial-type flagellum hook"/>
    <property type="evidence" value="ECO:0007669"/>
    <property type="project" value="TreeGrafter"/>
</dbReference>
<evidence type="ECO:0000259" key="6">
    <source>
        <dbReference type="Pfam" id="PF00460"/>
    </source>
</evidence>
<dbReference type="NCBIfam" id="NF004238">
    <property type="entry name" value="PRK05682.1-1"/>
    <property type="match status" value="1"/>
</dbReference>
<dbReference type="AlphaFoldDB" id="Q47I23"/>
<feature type="domain" description="Flagellar hook protein FlgE/F/G-like D1" evidence="9">
    <location>
        <begin position="83"/>
        <end position="124"/>
    </location>
</feature>
<evidence type="ECO:0000256" key="5">
    <source>
        <dbReference type="RuleBase" id="RU362116"/>
    </source>
</evidence>
<dbReference type="Pfam" id="PF22692">
    <property type="entry name" value="LlgE_F_G_D1"/>
    <property type="match status" value="1"/>
</dbReference>
<feature type="domain" description="Flagellar basal-body/hook protein C-terminal" evidence="7">
    <location>
        <begin position="396"/>
        <end position="441"/>
    </location>
</feature>
<dbReference type="eggNOG" id="COG1749">
    <property type="taxonomic scope" value="Bacteria"/>
</dbReference>
<dbReference type="SUPFAM" id="SSF117143">
    <property type="entry name" value="Flagellar hook protein flgE"/>
    <property type="match status" value="1"/>
</dbReference>
<organism evidence="10">
    <name type="scientific">Dechloromonas aromatica (strain RCB)</name>
    <dbReference type="NCBI Taxonomy" id="159087"/>
    <lineage>
        <taxon>Bacteria</taxon>
        <taxon>Pseudomonadati</taxon>
        <taxon>Pseudomonadota</taxon>
        <taxon>Betaproteobacteria</taxon>
        <taxon>Rhodocyclales</taxon>
        <taxon>Azonexaceae</taxon>
        <taxon>Dechloromonas</taxon>
    </lineage>
</organism>
<dbReference type="PANTHER" id="PTHR30435">
    <property type="entry name" value="FLAGELLAR PROTEIN"/>
    <property type="match status" value="1"/>
</dbReference>
<sequence length="442" mass="45816">MAFQQGLSGLNTSSKALDVTSNNIANASTVGFKSASTHFADVYAASLAGGGASQVGIGVSASAIAQQFTQGNITTTSNSLDIALNGNGFFRMTQDGAVRYTRNGQFHLDSTGYIVNDNKENLTGYAADAQGKIVASTPSGIKVDTAPISPQATGATSDGVRFSLNLNSTDKVPGTAWTSPTGTNVPDTSTYNYSNAVTVYDTLGNAHTMTMYFVKSAPTAAEVLANPTTTGAWDVHYQVDGTSEANVGGSPLRMTFDSTGAYLAPTTPATLAVNLNGVATNLSTPANVVTNSATSPLSFAMNFAGSTQYGSDFAIASKTQDGYASGQLSSLTIGDNGVIQGVYSNGQTRNMAQIVLANFQNPNGLMSIGNNDYIETADSGQSMIGTPNTGTFGVLQSGAVEDSNVDLTAELVNMIVQQRNYQANAQSIKTQDQIMQTLVNIR</sequence>
<name>Q47I23_DECAR</name>
<dbReference type="KEGG" id="dar:Daro_0752"/>
<comment type="function">
    <text evidence="5">A flexible structure which links the flagellar filament to the drive apparatus in the basal body.</text>
</comment>
<evidence type="ECO:0000259" key="8">
    <source>
        <dbReference type="Pfam" id="PF07559"/>
    </source>
</evidence>
<dbReference type="OrthoDB" id="8578401at2"/>
<evidence type="ECO:0000313" key="10">
    <source>
        <dbReference type="EMBL" id="AAZ45508.1"/>
    </source>
</evidence>
<proteinExistence type="inferred from homology"/>
<dbReference type="STRING" id="159087.Daro_0752"/>
<evidence type="ECO:0000256" key="4">
    <source>
        <dbReference type="ARBA" id="ARBA00023143"/>
    </source>
</evidence>
<dbReference type="InterPro" id="IPR019776">
    <property type="entry name" value="Flagellar_basal_body_rod_CS"/>
</dbReference>
<dbReference type="PANTHER" id="PTHR30435:SF1">
    <property type="entry name" value="FLAGELLAR HOOK PROTEIN FLGE"/>
    <property type="match status" value="1"/>
</dbReference>
<dbReference type="Pfam" id="PF00460">
    <property type="entry name" value="Flg_bb_rod"/>
    <property type="match status" value="1"/>
</dbReference>
<evidence type="ECO:0000259" key="9">
    <source>
        <dbReference type="Pfam" id="PF22692"/>
    </source>
</evidence>
<dbReference type="InterPro" id="IPR011491">
    <property type="entry name" value="FlgE_D2"/>
</dbReference>
<dbReference type="EMBL" id="CP000089">
    <property type="protein sequence ID" value="AAZ45508.1"/>
    <property type="molecule type" value="Genomic_DNA"/>
</dbReference>
<comment type="subcellular location">
    <subcellularLocation>
        <location evidence="1 5">Bacterial flagellum basal body</location>
    </subcellularLocation>
</comment>
<dbReference type="GO" id="GO:0009425">
    <property type="term" value="C:bacterial-type flagellum basal body"/>
    <property type="evidence" value="ECO:0007669"/>
    <property type="project" value="UniProtKB-SubCell"/>
</dbReference>
<dbReference type="InterPro" id="IPR037925">
    <property type="entry name" value="FlgE/F/G-like"/>
</dbReference>
<dbReference type="HOGENOM" id="CLU_013687_2_0_4"/>
<comment type="similarity">
    <text evidence="2 5">Belongs to the flagella basal body rod proteins family.</text>
</comment>
<dbReference type="NCBIfam" id="TIGR03506">
    <property type="entry name" value="FlgEFG_subfam"/>
    <property type="match status" value="1"/>
</dbReference>
<accession>Q47I23</accession>
<reference evidence="10" key="1">
    <citation type="submission" date="2005-08" db="EMBL/GenBank/DDBJ databases">
        <title>Complete sequence of Dechloromonas aromatica RCB.</title>
        <authorList>
            <person name="Salinero K.K."/>
            <person name="Copeland A."/>
            <person name="Lucas S."/>
            <person name="Lapidus A."/>
            <person name="Barry K."/>
            <person name="Detter J.C."/>
            <person name="Glavina T."/>
            <person name="Hammon N."/>
            <person name="Israni S."/>
            <person name="Pitluck S."/>
            <person name="Di Bartolo G."/>
            <person name="Trong S."/>
            <person name="Schmutz J."/>
            <person name="Larimer F."/>
            <person name="Land M."/>
            <person name="Ivanova N."/>
            <person name="Richardson P."/>
        </authorList>
    </citation>
    <scope>NUCLEOTIDE SEQUENCE</scope>
    <source>
        <strain evidence="10">RCB</strain>
    </source>
</reference>
<evidence type="ECO:0000256" key="2">
    <source>
        <dbReference type="ARBA" id="ARBA00009677"/>
    </source>
</evidence>
<evidence type="ECO:0000256" key="1">
    <source>
        <dbReference type="ARBA" id="ARBA00004117"/>
    </source>
</evidence>
<protein>
    <recommendedName>
        <fullName evidence="3 5">Flagellar hook protein FlgE</fullName>
    </recommendedName>
</protein>
<dbReference type="InterPro" id="IPR020013">
    <property type="entry name" value="Flagellar_FlgE/F/G"/>
</dbReference>
<evidence type="ECO:0000259" key="7">
    <source>
        <dbReference type="Pfam" id="PF06429"/>
    </source>
</evidence>
<feature type="domain" description="Flagellar hook protein FlgE D2" evidence="8">
    <location>
        <begin position="166"/>
        <end position="323"/>
    </location>
</feature>
<dbReference type="InterPro" id="IPR053967">
    <property type="entry name" value="LlgE_F_G-like_D1"/>
</dbReference>
<gene>
    <name evidence="10" type="ordered locus">Daro_0752</name>
</gene>